<feature type="non-terminal residue" evidence="2">
    <location>
        <position position="77"/>
    </location>
</feature>
<reference evidence="2" key="1">
    <citation type="journal article" date="2020" name="Fungal Divers.">
        <title>Resolving the Mortierellaceae phylogeny through synthesis of multi-gene phylogenetics and phylogenomics.</title>
        <authorList>
            <person name="Vandepol N."/>
            <person name="Liber J."/>
            <person name="Desiro A."/>
            <person name="Na H."/>
            <person name="Kennedy M."/>
            <person name="Barry K."/>
            <person name="Grigoriev I.V."/>
            <person name="Miller A.N."/>
            <person name="O'Donnell K."/>
            <person name="Stajich J.E."/>
            <person name="Bonito G."/>
        </authorList>
    </citation>
    <scope>NUCLEOTIDE SEQUENCE</scope>
    <source>
        <strain evidence="2">MES-2147</strain>
    </source>
</reference>
<comment type="caution">
    <text evidence="2">The sequence shown here is derived from an EMBL/GenBank/DDBJ whole genome shotgun (WGS) entry which is preliminary data.</text>
</comment>
<keyword evidence="3" id="KW-1185">Reference proteome</keyword>
<proteinExistence type="predicted"/>
<name>A0A9P6M317_9FUNG</name>
<feature type="chain" id="PRO_5040400086" evidence="1">
    <location>
        <begin position="19"/>
        <end position="77"/>
    </location>
</feature>
<keyword evidence="1" id="KW-0732">Signal</keyword>
<evidence type="ECO:0000256" key="1">
    <source>
        <dbReference type="SAM" id="SignalP"/>
    </source>
</evidence>
<dbReference type="Proteomes" id="UP000749646">
    <property type="component" value="Unassembled WGS sequence"/>
</dbReference>
<accession>A0A9P6M317</accession>
<evidence type="ECO:0000313" key="2">
    <source>
        <dbReference type="EMBL" id="KAF9963447.1"/>
    </source>
</evidence>
<organism evidence="2 3">
    <name type="scientific">Modicella reniformis</name>
    <dbReference type="NCBI Taxonomy" id="1440133"/>
    <lineage>
        <taxon>Eukaryota</taxon>
        <taxon>Fungi</taxon>
        <taxon>Fungi incertae sedis</taxon>
        <taxon>Mucoromycota</taxon>
        <taxon>Mortierellomycotina</taxon>
        <taxon>Mortierellomycetes</taxon>
        <taxon>Mortierellales</taxon>
        <taxon>Mortierellaceae</taxon>
        <taxon>Modicella</taxon>
    </lineage>
</organism>
<sequence length="77" mass="8310">MKFLTILSAVSIAALVSAGTFYDIARFDNAKIIPGAFIVEYLDNDHLLHRPANQGSQRASGINDLNGLRTALASHQV</sequence>
<gene>
    <name evidence="2" type="ORF">BGZ65_003312</name>
</gene>
<dbReference type="AlphaFoldDB" id="A0A9P6M317"/>
<evidence type="ECO:0000313" key="3">
    <source>
        <dbReference type="Proteomes" id="UP000749646"/>
    </source>
</evidence>
<protein>
    <submittedName>
        <fullName evidence="2">Uncharacterized protein</fullName>
    </submittedName>
</protein>
<dbReference type="EMBL" id="JAAAHW010006290">
    <property type="protein sequence ID" value="KAF9963447.1"/>
    <property type="molecule type" value="Genomic_DNA"/>
</dbReference>
<feature type="signal peptide" evidence="1">
    <location>
        <begin position="1"/>
        <end position="18"/>
    </location>
</feature>